<sequence>MKRKIVDYIKLTDEVVRLLVQKFPDGYGDDDIVSFNNAKGEIIHAVEVKTDDTIYLVKISMNLAQKMEDHSDANEINLEEAHPAIDTDSLYNL</sequence>
<proteinExistence type="predicted"/>
<evidence type="ECO:0008006" key="3">
    <source>
        <dbReference type="Google" id="ProtNLM"/>
    </source>
</evidence>
<accession>A0ABW5LQG5</accession>
<reference evidence="2" key="1">
    <citation type="journal article" date="2019" name="Int. J. Syst. Evol. Microbiol.">
        <title>The Global Catalogue of Microorganisms (GCM) 10K type strain sequencing project: providing services to taxonomists for standard genome sequencing and annotation.</title>
        <authorList>
            <consortium name="The Broad Institute Genomics Platform"/>
            <consortium name="The Broad Institute Genome Sequencing Center for Infectious Disease"/>
            <person name="Wu L."/>
            <person name="Ma J."/>
        </authorList>
    </citation>
    <scope>NUCLEOTIDE SEQUENCE [LARGE SCALE GENOMIC DNA]</scope>
    <source>
        <strain evidence="2">KCTC 52127</strain>
    </source>
</reference>
<name>A0ABW5LQG5_9FLAO</name>
<dbReference type="RefSeq" id="WP_379665571.1">
    <property type="nucleotide sequence ID" value="NZ_JBHULH010000003.1"/>
</dbReference>
<comment type="caution">
    <text evidence="1">The sequence shown here is derived from an EMBL/GenBank/DDBJ whole genome shotgun (WGS) entry which is preliminary data.</text>
</comment>
<keyword evidence="2" id="KW-1185">Reference proteome</keyword>
<dbReference type="Proteomes" id="UP001597508">
    <property type="component" value="Unassembled WGS sequence"/>
</dbReference>
<gene>
    <name evidence="1" type="ORF">ACFSRZ_05725</name>
</gene>
<organism evidence="1 2">
    <name type="scientific">Pseudotenacibaculum haliotis</name>
    <dbReference type="NCBI Taxonomy" id="1862138"/>
    <lineage>
        <taxon>Bacteria</taxon>
        <taxon>Pseudomonadati</taxon>
        <taxon>Bacteroidota</taxon>
        <taxon>Flavobacteriia</taxon>
        <taxon>Flavobacteriales</taxon>
        <taxon>Flavobacteriaceae</taxon>
        <taxon>Pseudotenacibaculum</taxon>
    </lineage>
</organism>
<evidence type="ECO:0000313" key="2">
    <source>
        <dbReference type="Proteomes" id="UP001597508"/>
    </source>
</evidence>
<evidence type="ECO:0000313" key="1">
    <source>
        <dbReference type="EMBL" id="MFD2566860.1"/>
    </source>
</evidence>
<protein>
    <recommendedName>
        <fullName evidence="3">DNA primase</fullName>
    </recommendedName>
</protein>
<dbReference type="EMBL" id="JBHULH010000003">
    <property type="protein sequence ID" value="MFD2566860.1"/>
    <property type="molecule type" value="Genomic_DNA"/>
</dbReference>